<evidence type="ECO:0000256" key="1">
    <source>
        <dbReference type="SAM" id="Phobius"/>
    </source>
</evidence>
<dbReference type="AlphaFoldDB" id="A0A8J8T4K0"/>
<name>A0A8J8T4K0_HALGN</name>
<keyword evidence="3" id="KW-1185">Reference proteome</keyword>
<dbReference type="EMBL" id="RRYP01006419">
    <property type="protein sequence ID" value="TNV81213.1"/>
    <property type="molecule type" value="Genomic_DNA"/>
</dbReference>
<organism evidence="2 3">
    <name type="scientific">Halteria grandinella</name>
    <dbReference type="NCBI Taxonomy" id="5974"/>
    <lineage>
        <taxon>Eukaryota</taxon>
        <taxon>Sar</taxon>
        <taxon>Alveolata</taxon>
        <taxon>Ciliophora</taxon>
        <taxon>Intramacronucleata</taxon>
        <taxon>Spirotrichea</taxon>
        <taxon>Stichotrichia</taxon>
        <taxon>Sporadotrichida</taxon>
        <taxon>Halteriidae</taxon>
        <taxon>Halteria</taxon>
    </lineage>
</organism>
<evidence type="ECO:0000313" key="3">
    <source>
        <dbReference type="Proteomes" id="UP000785679"/>
    </source>
</evidence>
<dbReference type="Proteomes" id="UP000785679">
    <property type="component" value="Unassembled WGS sequence"/>
</dbReference>
<feature type="transmembrane region" description="Helical" evidence="1">
    <location>
        <begin position="12"/>
        <end position="29"/>
    </location>
</feature>
<accession>A0A8J8T4K0</accession>
<reference evidence="2" key="1">
    <citation type="submission" date="2019-06" db="EMBL/GenBank/DDBJ databases">
        <authorList>
            <person name="Zheng W."/>
        </authorList>
    </citation>
    <scope>NUCLEOTIDE SEQUENCE</scope>
    <source>
        <strain evidence="2">QDHG01</strain>
    </source>
</reference>
<keyword evidence="1" id="KW-0472">Membrane</keyword>
<gene>
    <name evidence="2" type="ORF">FGO68_gene6194</name>
</gene>
<evidence type="ECO:0000313" key="2">
    <source>
        <dbReference type="EMBL" id="TNV81213.1"/>
    </source>
</evidence>
<keyword evidence="1" id="KW-1133">Transmembrane helix</keyword>
<sequence>MQGGTSSLGIQIRLQICLISTIFIIRAIGCQRSLGCPRRGQATRAIFQTIKYLIRKLGQSPKIIKRLWQLKQLTKSSQMVQGGNRYILACNQAALITQIKTLRKRRTKSNAYKGTQMNQ</sequence>
<protein>
    <submittedName>
        <fullName evidence="2">Uncharacterized protein</fullName>
    </submittedName>
</protein>
<proteinExistence type="predicted"/>
<keyword evidence="1" id="KW-0812">Transmembrane</keyword>
<comment type="caution">
    <text evidence="2">The sequence shown here is derived from an EMBL/GenBank/DDBJ whole genome shotgun (WGS) entry which is preliminary data.</text>
</comment>